<sequence length="451" mass="50561">MEELPHVLWAHRTMIKSSNRDTLFSLTCVTKVVIPAEIGIPTLRTAKVDLVQNNEALEINLDLLEEQREQAAIRKEKSKAKMEKYYNSKAPNTTFKPGDLVYRNNDARRAKDTGKLGPKWEGPYEVTKALEKGAYTLRDRDGKQLPRTWNVSNLKKCYIHKIFKHDFQQVNKARVMSSNSHATITYTLMSSYEVIVNGYFGIPIDPLDLYAPPSPDYILGPEYPVYLPPADDVLPAEEQPLPATVSLTAESPGYITDSEPEMEPEEDDGDDEKSEGDSIEYPTSRGDDDADDDGDDFSEDDADDEDEEESSDSEDEEEEHLAPTVPTPALHSSIPASKDSDETEPFEDGKTASTPPPFGYRVAARITVQPHILIPFRLDESIPEADIPLRKRARFTTPTGGYKIGESSVAAAARQIRPTLTVADRRRADDRLIGRLRSWTTASHERFIPVH</sequence>
<feature type="non-terminal residue" evidence="3">
    <location>
        <position position="451"/>
    </location>
</feature>
<dbReference type="PANTHER" id="PTHR48475">
    <property type="entry name" value="RIBONUCLEASE H"/>
    <property type="match status" value="1"/>
</dbReference>
<gene>
    <name evidence="3" type="ORF">Tci_007787</name>
</gene>
<keyword evidence="3" id="KW-0548">Nucleotidyltransferase</keyword>
<keyword evidence="3" id="KW-0695">RNA-directed DNA polymerase</keyword>
<organism evidence="3">
    <name type="scientific">Tanacetum cinerariifolium</name>
    <name type="common">Dalmatian daisy</name>
    <name type="synonym">Chrysanthemum cinerariifolium</name>
    <dbReference type="NCBI Taxonomy" id="118510"/>
    <lineage>
        <taxon>Eukaryota</taxon>
        <taxon>Viridiplantae</taxon>
        <taxon>Streptophyta</taxon>
        <taxon>Embryophyta</taxon>
        <taxon>Tracheophyta</taxon>
        <taxon>Spermatophyta</taxon>
        <taxon>Magnoliopsida</taxon>
        <taxon>eudicotyledons</taxon>
        <taxon>Gunneridae</taxon>
        <taxon>Pentapetalae</taxon>
        <taxon>asterids</taxon>
        <taxon>campanulids</taxon>
        <taxon>Asterales</taxon>
        <taxon>Asteraceae</taxon>
        <taxon>Asteroideae</taxon>
        <taxon>Anthemideae</taxon>
        <taxon>Anthemidinae</taxon>
        <taxon>Tanacetum</taxon>
    </lineage>
</organism>
<keyword evidence="1" id="KW-0175">Coiled coil</keyword>
<keyword evidence="3" id="KW-0808">Transferase</keyword>
<evidence type="ECO:0000256" key="1">
    <source>
        <dbReference type="SAM" id="Coils"/>
    </source>
</evidence>
<feature type="compositionally biased region" description="Acidic residues" evidence="2">
    <location>
        <begin position="258"/>
        <end position="278"/>
    </location>
</feature>
<dbReference type="GO" id="GO:0003964">
    <property type="term" value="F:RNA-directed DNA polymerase activity"/>
    <property type="evidence" value="ECO:0007669"/>
    <property type="project" value="UniProtKB-KW"/>
</dbReference>
<name>A0A6L2JGB4_TANCI</name>
<feature type="region of interest" description="Disordered" evidence="2">
    <location>
        <begin position="244"/>
        <end position="358"/>
    </location>
</feature>
<dbReference type="AlphaFoldDB" id="A0A6L2JGB4"/>
<evidence type="ECO:0000313" key="3">
    <source>
        <dbReference type="EMBL" id="GEU35809.1"/>
    </source>
</evidence>
<comment type="caution">
    <text evidence="3">The sequence shown here is derived from an EMBL/GenBank/DDBJ whole genome shotgun (WGS) entry which is preliminary data.</text>
</comment>
<evidence type="ECO:0000256" key="2">
    <source>
        <dbReference type="SAM" id="MobiDB-lite"/>
    </source>
</evidence>
<dbReference type="EMBL" id="BKCJ010000734">
    <property type="protein sequence ID" value="GEU35809.1"/>
    <property type="molecule type" value="Genomic_DNA"/>
</dbReference>
<protein>
    <submittedName>
        <fullName evidence="3">Reverse transcriptase domain-containing protein</fullName>
    </submittedName>
</protein>
<feature type="coiled-coil region" evidence="1">
    <location>
        <begin position="47"/>
        <end position="81"/>
    </location>
</feature>
<accession>A0A6L2JGB4</accession>
<reference evidence="3" key="1">
    <citation type="journal article" date="2019" name="Sci. Rep.">
        <title>Draft genome of Tanacetum cinerariifolium, the natural source of mosquito coil.</title>
        <authorList>
            <person name="Yamashiro T."/>
            <person name="Shiraishi A."/>
            <person name="Satake H."/>
            <person name="Nakayama K."/>
        </authorList>
    </citation>
    <scope>NUCLEOTIDE SEQUENCE</scope>
</reference>
<proteinExistence type="predicted"/>
<dbReference type="PANTHER" id="PTHR48475:SF2">
    <property type="entry name" value="RIBONUCLEASE H"/>
    <property type="match status" value="1"/>
</dbReference>
<feature type="compositionally biased region" description="Acidic residues" evidence="2">
    <location>
        <begin position="288"/>
        <end position="319"/>
    </location>
</feature>